<evidence type="ECO:0000313" key="1">
    <source>
        <dbReference type="EMBL" id="TWT43359.1"/>
    </source>
</evidence>
<evidence type="ECO:0000313" key="2">
    <source>
        <dbReference type="Proteomes" id="UP000318995"/>
    </source>
</evidence>
<gene>
    <name evidence="1" type="ORF">Pla111_23100</name>
</gene>
<dbReference type="AlphaFoldDB" id="A0A5C5VZY4"/>
<dbReference type="InterPro" id="IPR027417">
    <property type="entry name" value="P-loop_NTPase"/>
</dbReference>
<dbReference type="EMBL" id="SJPH01000004">
    <property type="protein sequence ID" value="TWT43359.1"/>
    <property type="molecule type" value="Genomic_DNA"/>
</dbReference>
<dbReference type="Proteomes" id="UP000318995">
    <property type="component" value="Unassembled WGS sequence"/>
</dbReference>
<accession>A0A5C5VZY4</accession>
<keyword evidence="2" id="KW-1185">Reference proteome</keyword>
<organism evidence="1 2">
    <name type="scientific">Botrimarina hoheduenensis</name>
    <dbReference type="NCBI Taxonomy" id="2528000"/>
    <lineage>
        <taxon>Bacteria</taxon>
        <taxon>Pseudomonadati</taxon>
        <taxon>Planctomycetota</taxon>
        <taxon>Planctomycetia</taxon>
        <taxon>Pirellulales</taxon>
        <taxon>Lacipirellulaceae</taxon>
        <taxon>Botrimarina</taxon>
    </lineage>
</organism>
<proteinExistence type="predicted"/>
<protein>
    <submittedName>
        <fullName evidence="1">Uncharacterized protein</fullName>
    </submittedName>
</protein>
<comment type="caution">
    <text evidence="1">The sequence shown here is derived from an EMBL/GenBank/DDBJ whole genome shotgun (WGS) entry which is preliminary data.</text>
</comment>
<name>A0A5C5VZY4_9BACT</name>
<reference evidence="1 2" key="1">
    <citation type="submission" date="2019-02" db="EMBL/GenBank/DDBJ databases">
        <title>Deep-cultivation of Planctomycetes and their phenomic and genomic characterization uncovers novel biology.</title>
        <authorList>
            <person name="Wiegand S."/>
            <person name="Jogler M."/>
            <person name="Boedeker C."/>
            <person name="Pinto D."/>
            <person name="Vollmers J."/>
            <person name="Rivas-Marin E."/>
            <person name="Kohn T."/>
            <person name="Peeters S.H."/>
            <person name="Heuer A."/>
            <person name="Rast P."/>
            <person name="Oberbeckmann S."/>
            <person name="Bunk B."/>
            <person name="Jeske O."/>
            <person name="Meyerdierks A."/>
            <person name="Storesund J.E."/>
            <person name="Kallscheuer N."/>
            <person name="Luecker S."/>
            <person name="Lage O.M."/>
            <person name="Pohl T."/>
            <person name="Merkel B.J."/>
            <person name="Hornburger P."/>
            <person name="Mueller R.-W."/>
            <person name="Bruemmer F."/>
            <person name="Labrenz M."/>
            <person name="Spormann A.M."/>
            <person name="Op Den Camp H."/>
            <person name="Overmann J."/>
            <person name="Amann R."/>
            <person name="Jetten M.S.M."/>
            <person name="Mascher T."/>
            <person name="Medema M.H."/>
            <person name="Devos D.P."/>
            <person name="Kaster A.-K."/>
            <person name="Ovreas L."/>
            <person name="Rohde M."/>
            <person name="Galperin M.Y."/>
            <person name="Jogler C."/>
        </authorList>
    </citation>
    <scope>NUCLEOTIDE SEQUENCE [LARGE SCALE GENOMIC DNA]</scope>
    <source>
        <strain evidence="1 2">Pla111</strain>
    </source>
</reference>
<dbReference type="RefSeq" id="WP_146574411.1">
    <property type="nucleotide sequence ID" value="NZ_SJPH01000004.1"/>
</dbReference>
<dbReference type="Gene3D" id="3.40.50.300">
    <property type="entry name" value="P-loop containing nucleotide triphosphate hydrolases"/>
    <property type="match status" value="1"/>
</dbReference>
<sequence>MSLTDRAFIAAYQQPAARSGSRVLPETSTTSVKVHTVSPHAEVQRMPAPHFKPAAAAVKRPLSALIGERSSLVRETNRDDAPAAMRTEPSTAPKRFEIATFTWPAIVHKIVAQAGDQLLEAVEQLLASEEPCPLALVGDRSGVGLTTTTLAIALAAAKSGRSVIVIDANRNTQLAKRLGVSALPALSACGESGDPFAGRSVHSLQDGVTLAVTDEGLSIDAASVIGAAAADRLVLIDAGPARPDRSSGASPVRWSAWSMTARFVLVSSAQTNKDRRLAIDALCSAGVAPRGVIETPASHGRFPVA</sequence>
<dbReference type="SUPFAM" id="SSF52540">
    <property type="entry name" value="P-loop containing nucleoside triphosphate hydrolases"/>
    <property type="match status" value="1"/>
</dbReference>